<keyword evidence="3 6" id="KW-0812">Transmembrane</keyword>
<accession>A0A1W1YQ93</accession>
<name>A0A1W1YQ93_9FIRM</name>
<evidence type="ECO:0000256" key="3">
    <source>
        <dbReference type="ARBA" id="ARBA00022692"/>
    </source>
</evidence>
<dbReference type="RefSeq" id="WP_084573990.1">
    <property type="nucleotide sequence ID" value="NZ_CP155572.1"/>
</dbReference>
<keyword evidence="8" id="KW-1185">Reference proteome</keyword>
<protein>
    <submittedName>
        <fullName evidence="7">ATP synthase I chain</fullName>
    </submittedName>
</protein>
<dbReference type="Proteomes" id="UP000192738">
    <property type="component" value="Unassembled WGS sequence"/>
</dbReference>
<comment type="subcellular location">
    <subcellularLocation>
        <location evidence="1">Cell membrane</location>
        <topology evidence="1">Multi-pass membrane protein</topology>
    </subcellularLocation>
</comment>
<feature type="transmembrane region" description="Helical" evidence="6">
    <location>
        <begin position="104"/>
        <end position="130"/>
    </location>
</feature>
<dbReference type="Pfam" id="PF03899">
    <property type="entry name" value="ATP-synt_I"/>
    <property type="match status" value="1"/>
</dbReference>
<evidence type="ECO:0000256" key="4">
    <source>
        <dbReference type="ARBA" id="ARBA00022989"/>
    </source>
</evidence>
<dbReference type="EMBL" id="FWXI01000002">
    <property type="protein sequence ID" value="SMC38296.1"/>
    <property type="molecule type" value="Genomic_DNA"/>
</dbReference>
<gene>
    <name evidence="7" type="ORF">SAMN04488500_10274</name>
</gene>
<evidence type="ECO:0000256" key="5">
    <source>
        <dbReference type="ARBA" id="ARBA00023136"/>
    </source>
</evidence>
<dbReference type="STRING" id="112901.SAMN04488500_10274"/>
<feature type="transmembrane region" description="Helical" evidence="6">
    <location>
        <begin position="18"/>
        <end position="34"/>
    </location>
</feature>
<evidence type="ECO:0000256" key="1">
    <source>
        <dbReference type="ARBA" id="ARBA00004651"/>
    </source>
</evidence>
<keyword evidence="4 6" id="KW-1133">Transmembrane helix</keyword>
<dbReference type="InterPro" id="IPR005598">
    <property type="entry name" value="ATP_synth_I"/>
</dbReference>
<reference evidence="7 8" key="1">
    <citation type="submission" date="2017-04" db="EMBL/GenBank/DDBJ databases">
        <authorList>
            <person name="Afonso C.L."/>
            <person name="Miller P.J."/>
            <person name="Scott M.A."/>
            <person name="Spackman E."/>
            <person name="Goraichik I."/>
            <person name="Dimitrov K.M."/>
            <person name="Suarez D.L."/>
            <person name="Swayne D.E."/>
        </authorList>
    </citation>
    <scope>NUCLEOTIDE SEQUENCE [LARGE SCALE GENOMIC DNA]</scope>
    <source>
        <strain evidence="7 8">DSM 5090</strain>
    </source>
</reference>
<keyword evidence="2" id="KW-1003">Cell membrane</keyword>
<keyword evidence="5 6" id="KW-0472">Membrane</keyword>
<evidence type="ECO:0000256" key="2">
    <source>
        <dbReference type="ARBA" id="ARBA00022475"/>
    </source>
</evidence>
<feature type="transmembrane region" description="Helical" evidence="6">
    <location>
        <begin position="40"/>
        <end position="58"/>
    </location>
</feature>
<evidence type="ECO:0000256" key="6">
    <source>
        <dbReference type="SAM" id="Phobius"/>
    </source>
</evidence>
<evidence type="ECO:0000313" key="8">
    <source>
        <dbReference type="Proteomes" id="UP000192738"/>
    </source>
</evidence>
<dbReference type="AlphaFoldDB" id="A0A1W1YQ93"/>
<organism evidence="7 8">
    <name type="scientific">Sporomusa malonica</name>
    <dbReference type="NCBI Taxonomy" id="112901"/>
    <lineage>
        <taxon>Bacteria</taxon>
        <taxon>Bacillati</taxon>
        <taxon>Bacillota</taxon>
        <taxon>Negativicutes</taxon>
        <taxon>Selenomonadales</taxon>
        <taxon>Sporomusaceae</taxon>
        <taxon>Sporomusa</taxon>
    </lineage>
</organism>
<sequence length="143" mass="15551">MFKVGFADNYAAQVKQTLMHLAAWGLFVTLGALLSNQVFIIPGLLTGWSGSVIYFLLMCRRVKKSAELSPGQAVASMRVGWLVRFSFLISILVLSVHVPGIDFWAAVVGLFSLHIVLMINAVVIVVSGLIPNLGKSKFDSGRE</sequence>
<dbReference type="GO" id="GO:0005886">
    <property type="term" value="C:plasma membrane"/>
    <property type="evidence" value="ECO:0007669"/>
    <property type="project" value="UniProtKB-SubCell"/>
</dbReference>
<evidence type="ECO:0000313" key="7">
    <source>
        <dbReference type="EMBL" id="SMC38296.1"/>
    </source>
</evidence>
<dbReference type="OrthoDB" id="1681512at2"/>
<proteinExistence type="predicted"/>
<feature type="transmembrane region" description="Helical" evidence="6">
    <location>
        <begin position="79"/>
        <end position="98"/>
    </location>
</feature>